<evidence type="ECO:0000313" key="3">
    <source>
        <dbReference type="Proteomes" id="UP001500683"/>
    </source>
</evidence>
<keyword evidence="1" id="KW-0732">Signal</keyword>
<sequence>MDDLRPPHRLRPAVRRLARRAAALATAAALTAVLPVTPASAGRAEELTLNRIQSIGTHNSYHAEPNAREFALISAFAGTQANGLQYTHVPLGRQFAGQNVRQIELDIWADPDGGRFARPLIRPLTGQSLEYDPRMREKGTKVLHIRDIDYHSTCVSFVECLTAVRDWSRANPSHVPIAILVEFKDTLELSLPDSFPLPPYRWTRARMLGLEEEIRSVFSADDLITPDDVRDDGLTLEQSVLRNGWPSLDAVRGKVMFLMDNAGSYRDRYVEGNPGLEGRILFTSSEPGRPDAAFVKRNDAVGSAEEIRSLVRSGYIVRTRADADTAQARSGDTSVRDAALASGAQWVSTDYPVPGIADRFGTGYYAALPGFAAARCNPVLTSDGCTVTSP</sequence>
<dbReference type="CDD" id="cd08589">
    <property type="entry name" value="PI-PLCc_SaPLC1_like"/>
    <property type="match status" value="1"/>
</dbReference>
<organism evidence="2 3">
    <name type="scientific">Actinomadura miaoliensis</name>
    <dbReference type="NCBI Taxonomy" id="430685"/>
    <lineage>
        <taxon>Bacteria</taxon>
        <taxon>Bacillati</taxon>
        <taxon>Actinomycetota</taxon>
        <taxon>Actinomycetes</taxon>
        <taxon>Streptosporangiales</taxon>
        <taxon>Thermomonosporaceae</taxon>
        <taxon>Actinomadura</taxon>
    </lineage>
</organism>
<evidence type="ECO:0000313" key="2">
    <source>
        <dbReference type="EMBL" id="GAA4072563.1"/>
    </source>
</evidence>
<dbReference type="Gene3D" id="3.20.20.190">
    <property type="entry name" value="Phosphatidylinositol (PI) phosphodiesterase"/>
    <property type="match status" value="1"/>
</dbReference>
<dbReference type="RefSeq" id="WP_344947067.1">
    <property type="nucleotide sequence ID" value="NZ_BAAAZG010000018.1"/>
</dbReference>
<dbReference type="SUPFAM" id="SSF51695">
    <property type="entry name" value="PLC-like phosphodiesterases"/>
    <property type="match status" value="1"/>
</dbReference>
<evidence type="ECO:0000256" key="1">
    <source>
        <dbReference type="SAM" id="SignalP"/>
    </source>
</evidence>
<dbReference type="PROSITE" id="PS50007">
    <property type="entry name" value="PIPLC_X_DOMAIN"/>
    <property type="match status" value="1"/>
</dbReference>
<feature type="chain" id="PRO_5046335990" evidence="1">
    <location>
        <begin position="42"/>
        <end position="390"/>
    </location>
</feature>
<dbReference type="EMBL" id="BAAAZG010000018">
    <property type="protein sequence ID" value="GAA4072563.1"/>
    <property type="molecule type" value="Genomic_DNA"/>
</dbReference>
<dbReference type="InterPro" id="IPR017946">
    <property type="entry name" value="PLC-like_Pdiesterase_TIM-brl"/>
</dbReference>
<proteinExistence type="predicted"/>
<accession>A0ABP7VQY8</accession>
<keyword evidence="3" id="KW-1185">Reference proteome</keyword>
<gene>
    <name evidence="2" type="ORF">GCM10022214_30920</name>
</gene>
<protein>
    <submittedName>
        <fullName evidence="2">Phosphatidylinositol-specific phospholipase C1-like protein</fullName>
    </submittedName>
</protein>
<dbReference type="Proteomes" id="UP001500683">
    <property type="component" value="Unassembled WGS sequence"/>
</dbReference>
<feature type="signal peptide" evidence="1">
    <location>
        <begin position="1"/>
        <end position="41"/>
    </location>
</feature>
<dbReference type="Pfam" id="PF16670">
    <property type="entry name" value="PI-PLC-C1"/>
    <property type="match status" value="1"/>
</dbReference>
<dbReference type="InterPro" id="IPR032075">
    <property type="entry name" value="PI-PLC-C1"/>
</dbReference>
<reference evidence="3" key="1">
    <citation type="journal article" date="2019" name="Int. J. Syst. Evol. Microbiol.">
        <title>The Global Catalogue of Microorganisms (GCM) 10K type strain sequencing project: providing services to taxonomists for standard genome sequencing and annotation.</title>
        <authorList>
            <consortium name="The Broad Institute Genomics Platform"/>
            <consortium name="The Broad Institute Genome Sequencing Center for Infectious Disease"/>
            <person name="Wu L."/>
            <person name="Ma J."/>
        </authorList>
    </citation>
    <scope>NUCLEOTIDE SEQUENCE [LARGE SCALE GENOMIC DNA]</scope>
    <source>
        <strain evidence="3">JCM 16702</strain>
    </source>
</reference>
<comment type="caution">
    <text evidence="2">The sequence shown here is derived from an EMBL/GenBank/DDBJ whole genome shotgun (WGS) entry which is preliminary data.</text>
</comment>
<name>A0ABP7VQY8_9ACTN</name>